<dbReference type="Proteomes" id="UP001500121">
    <property type="component" value="Unassembled WGS sequence"/>
</dbReference>
<evidence type="ECO:0000256" key="7">
    <source>
        <dbReference type="ARBA" id="ARBA00024033"/>
    </source>
</evidence>
<gene>
    <name evidence="9" type="ORF">GCM10025783_02050</name>
</gene>
<evidence type="ECO:0000256" key="1">
    <source>
        <dbReference type="ARBA" id="ARBA00004651"/>
    </source>
</evidence>
<feature type="transmembrane region" description="Helical" evidence="8">
    <location>
        <begin position="293"/>
        <end position="325"/>
    </location>
</feature>
<evidence type="ECO:0000256" key="2">
    <source>
        <dbReference type="ARBA" id="ARBA00022475"/>
    </source>
</evidence>
<reference evidence="10" key="1">
    <citation type="journal article" date="2019" name="Int. J. Syst. Evol. Microbiol.">
        <title>The Global Catalogue of Microorganisms (GCM) 10K type strain sequencing project: providing services to taxonomists for standard genome sequencing and annotation.</title>
        <authorList>
            <consortium name="The Broad Institute Genomics Platform"/>
            <consortium name="The Broad Institute Genome Sequencing Center for Infectious Disease"/>
            <person name="Wu L."/>
            <person name="Ma J."/>
        </authorList>
    </citation>
    <scope>NUCLEOTIDE SEQUENCE [LARGE SCALE GENOMIC DNA]</scope>
    <source>
        <strain evidence="10">JCM 19015</strain>
    </source>
</reference>
<dbReference type="RefSeq" id="WP_345479044.1">
    <property type="nucleotide sequence ID" value="NZ_BAABLP010000001.1"/>
</dbReference>
<keyword evidence="2" id="KW-1003">Cell membrane</keyword>
<dbReference type="Pfam" id="PF09594">
    <property type="entry name" value="GT87"/>
    <property type="match status" value="1"/>
</dbReference>
<evidence type="ECO:0000256" key="6">
    <source>
        <dbReference type="ARBA" id="ARBA00023136"/>
    </source>
</evidence>
<keyword evidence="10" id="KW-1185">Reference proteome</keyword>
<feature type="transmembrane region" description="Helical" evidence="8">
    <location>
        <begin position="427"/>
        <end position="446"/>
    </location>
</feature>
<evidence type="ECO:0000256" key="3">
    <source>
        <dbReference type="ARBA" id="ARBA00022679"/>
    </source>
</evidence>
<keyword evidence="5 8" id="KW-1133">Transmembrane helix</keyword>
<feature type="transmembrane region" description="Helical" evidence="8">
    <location>
        <begin position="65"/>
        <end position="84"/>
    </location>
</feature>
<evidence type="ECO:0000256" key="5">
    <source>
        <dbReference type="ARBA" id="ARBA00022989"/>
    </source>
</evidence>
<keyword evidence="6 8" id="KW-0472">Membrane</keyword>
<comment type="caution">
    <text evidence="9">The sequence shown here is derived from an EMBL/GenBank/DDBJ whole genome shotgun (WGS) entry which is preliminary data.</text>
</comment>
<accession>A0ABP8YUL5</accession>
<evidence type="ECO:0000313" key="9">
    <source>
        <dbReference type="EMBL" id="GAA4735709.1"/>
    </source>
</evidence>
<protein>
    <recommendedName>
        <fullName evidence="11">DUF2029 domain-containing protein</fullName>
    </recommendedName>
</protein>
<proteinExistence type="inferred from homology"/>
<feature type="transmembrane region" description="Helical" evidence="8">
    <location>
        <begin position="39"/>
        <end position="58"/>
    </location>
</feature>
<dbReference type="InterPro" id="IPR018584">
    <property type="entry name" value="GT87"/>
</dbReference>
<feature type="transmembrane region" description="Helical" evidence="8">
    <location>
        <begin position="190"/>
        <end position="210"/>
    </location>
</feature>
<feature type="transmembrane region" description="Helical" evidence="8">
    <location>
        <begin position="244"/>
        <end position="260"/>
    </location>
</feature>
<keyword evidence="3" id="KW-0808">Transferase</keyword>
<feature type="transmembrane region" description="Helical" evidence="8">
    <location>
        <begin position="337"/>
        <end position="361"/>
    </location>
</feature>
<dbReference type="EMBL" id="BAABLP010000001">
    <property type="protein sequence ID" value="GAA4735709.1"/>
    <property type="molecule type" value="Genomic_DNA"/>
</dbReference>
<evidence type="ECO:0000313" key="10">
    <source>
        <dbReference type="Proteomes" id="UP001500121"/>
    </source>
</evidence>
<organism evidence="9 10">
    <name type="scientific">Amnibacterium soli</name>
    <dbReference type="NCBI Taxonomy" id="1282736"/>
    <lineage>
        <taxon>Bacteria</taxon>
        <taxon>Bacillati</taxon>
        <taxon>Actinomycetota</taxon>
        <taxon>Actinomycetes</taxon>
        <taxon>Micrococcales</taxon>
        <taxon>Microbacteriaceae</taxon>
        <taxon>Amnibacterium</taxon>
    </lineage>
</organism>
<comment type="subcellular location">
    <subcellularLocation>
        <location evidence="1">Cell membrane</location>
        <topology evidence="1">Multi-pass membrane protein</topology>
    </subcellularLocation>
</comment>
<feature type="transmembrane region" description="Helical" evidence="8">
    <location>
        <begin position="267"/>
        <end position="287"/>
    </location>
</feature>
<evidence type="ECO:0008006" key="11">
    <source>
        <dbReference type="Google" id="ProtNLM"/>
    </source>
</evidence>
<keyword evidence="4 8" id="KW-0812">Transmembrane</keyword>
<evidence type="ECO:0000256" key="8">
    <source>
        <dbReference type="SAM" id="Phobius"/>
    </source>
</evidence>
<name>A0ABP8YUL5_9MICO</name>
<feature type="transmembrane region" description="Helical" evidence="8">
    <location>
        <begin position="12"/>
        <end position="33"/>
    </location>
</feature>
<sequence>MRAAIPRIAPVAVLLLAIAGVTTWLVAGVGVLTGKQIPIHLAAEGVCWTLFTAAVLLLQRVPRRAAPALVLAGALLVGAAGATGQPTISTDSARYSWDGIVQDAGISPYAHVPADAALAPLRPSWLFPAAGTAPDGTTVCPGPRAEPTEQVGAPGEICTSINRPRVPTIYPPVAEALFALARIAVPPEVGYLPVQLLGLLAVLATTALLLRTLPRVGRDPRWAAAFGWCPFVTMDAVTNAHVDAAAAFLALAATVLLVSGRSVRGGIVLGLAIATKFLPLLVVPPLARRRPVLLAATALGTVALVYVPHVLAVGPSVIGYLPGYLNEEGYDDGSRSALLAVLLPDGASTLVAVALLAALAVLLLLRTDPRDPWAAQTAMIGAALVLLSPRYSWYSLLLVPFIVMSGRWEWFGVVLTLSVLALQRDLWAFRSVLLVALALVLVASWARRRLATPRLKAG</sequence>
<evidence type="ECO:0000256" key="4">
    <source>
        <dbReference type="ARBA" id="ARBA00022692"/>
    </source>
</evidence>
<comment type="similarity">
    <text evidence="7">Belongs to the glycosyltransferase 87 family.</text>
</comment>